<dbReference type="AlphaFoldDB" id="M1NW73"/>
<dbReference type="Proteomes" id="UP000011723">
    <property type="component" value="Chromosome"/>
</dbReference>
<keyword evidence="5 8" id="KW-0862">Zinc</keyword>
<evidence type="ECO:0000256" key="1">
    <source>
        <dbReference type="ARBA" id="ARBA00000757"/>
    </source>
</evidence>
<evidence type="ECO:0000256" key="2">
    <source>
        <dbReference type="ARBA" id="ARBA00010772"/>
    </source>
</evidence>
<dbReference type="GO" id="GO:0008270">
    <property type="term" value="F:zinc ion binding"/>
    <property type="evidence" value="ECO:0007669"/>
    <property type="project" value="InterPro"/>
</dbReference>
<keyword evidence="6 10" id="KW-0413">Isomerase</keyword>
<dbReference type="InterPro" id="IPR001250">
    <property type="entry name" value="Man6P_Isoase-1"/>
</dbReference>
<feature type="binding site" evidence="8">
    <location>
        <position position="93"/>
    </location>
    <ligand>
        <name>Zn(2+)</name>
        <dbReference type="ChEBI" id="CHEBI:29105"/>
    </ligand>
</feature>
<dbReference type="PANTHER" id="PTHR10309:SF0">
    <property type="entry name" value="MANNOSE-6-PHOSPHATE ISOMERASE"/>
    <property type="match status" value="1"/>
</dbReference>
<proteinExistence type="inferred from homology"/>
<keyword evidence="4 8" id="KW-0479">Metal-binding</keyword>
<dbReference type="CDD" id="cd07011">
    <property type="entry name" value="cupin_PMI_type_I_N"/>
    <property type="match status" value="1"/>
</dbReference>
<dbReference type="GO" id="GO:0004476">
    <property type="term" value="F:mannose-6-phosphate isomerase activity"/>
    <property type="evidence" value="ECO:0007669"/>
    <property type="project" value="UniProtKB-EC"/>
</dbReference>
<dbReference type="STRING" id="1121362.A605_03695"/>
<evidence type="ECO:0000256" key="7">
    <source>
        <dbReference type="PIRSR" id="PIRSR001480-1"/>
    </source>
</evidence>
<dbReference type="InterPro" id="IPR016305">
    <property type="entry name" value="Mannose-6-P_Isomerase"/>
</dbReference>
<dbReference type="EC" id="5.3.1.8" evidence="3"/>
<comment type="similarity">
    <text evidence="2">Belongs to the mannose-6-phosphate isomerase type 1 family.</text>
</comment>
<dbReference type="NCBIfam" id="TIGR00218">
    <property type="entry name" value="manA"/>
    <property type="match status" value="1"/>
</dbReference>
<evidence type="ECO:0000313" key="10">
    <source>
        <dbReference type="EMBL" id="AGF71750.1"/>
    </source>
</evidence>
<reference evidence="10 11" key="1">
    <citation type="journal article" date="2012" name="Stand. Genomic Sci.">
        <title>Genome sequence of the halotolerant bacterium Corynebacterium halotolerans type strain YIM 70093(T) (= DSM 44683(T)).</title>
        <authorList>
            <person name="Ruckert C."/>
            <person name="Albersmeier A."/>
            <person name="Al-Dilaimi A."/>
            <person name="Niehaus K."/>
            <person name="Szczepanowski R."/>
            <person name="Kalinowski J."/>
        </authorList>
    </citation>
    <scope>NUCLEOTIDE SEQUENCE [LARGE SCALE GENOMIC DNA]</scope>
    <source>
        <strain evidence="10">YIM 70093</strain>
    </source>
</reference>
<organism evidence="10 11">
    <name type="scientific">Corynebacterium halotolerans YIM 70093 = DSM 44683</name>
    <dbReference type="NCBI Taxonomy" id="1121362"/>
    <lineage>
        <taxon>Bacteria</taxon>
        <taxon>Bacillati</taxon>
        <taxon>Actinomycetota</taxon>
        <taxon>Actinomycetes</taxon>
        <taxon>Mycobacteriales</taxon>
        <taxon>Corynebacteriaceae</taxon>
        <taxon>Corynebacterium</taxon>
    </lineage>
</organism>
<dbReference type="RefSeq" id="WP_015400169.1">
    <property type="nucleotide sequence ID" value="NC_020302.1"/>
</dbReference>
<accession>M1NW73</accession>
<feature type="binding site" evidence="8">
    <location>
        <position position="261"/>
    </location>
    <ligand>
        <name>Zn(2+)</name>
        <dbReference type="ChEBI" id="CHEBI:29105"/>
    </ligand>
</feature>
<dbReference type="InterPro" id="IPR014710">
    <property type="entry name" value="RmlC-like_jellyroll"/>
</dbReference>
<dbReference type="PIRSF" id="PIRSF001480">
    <property type="entry name" value="Mannose-6-phosphate_isomerase"/>
    <property type="match status" value="1"/>
</dbReference>
<dbReference type="KEGG" id="chn:A605_03695"/>
<dbReference type="PRINTS" id="PR00714">
    <property type="entry name" value="MAN6PISMRASE"/>
</dbReference>
<comment type="cofactor">
    <cofactor evidence="8">
        <name>Zn(2+)</name>
        <dbReference type="ChEBI" id="CHEBI:29105"/>
    </cofactor>
    <text evidence="8">Binds 1 zinc ion per subunit.</text>
</comment>
<feature type="binding site" evidence="8">
    <location>
        <position position="95"/>
    </location>
    <ligand>
        <name>Zn(2+)</name>
        <dbReference type="ChEBI" id="CHEBI:29105"/>
    </ligand>
</feature>
<evidence type="ECO:0000259" key="9">
    <source>
        <dbReference type="Pfam" id="PF20511"/>
    </source>
</evidence>
<feature type="domain" description="Phosphomannose isomerase type I catalytic" evidence="9">
    <location>
        <begin position="3"/>
        <end position="147"/>
    </location>
</feature>
<dbReference type="GO" id="GO:0005829">
    <property type="term" value="C:cytosol"/>
    <property type="evidence" value="ECO:0007669"/>
    <property type="project" value="TreeGrafter"/>
</dbReference>
<comment type="catalytic activity">
    <reaction evidence="1">
        <text>D-mannose 6-phosphate = D-fructose 6-phosphate</text>
        <dbReference type="Rhea" id="RHEA:12356"/>
        <dbReference type="ChEBI" id="CHEBI:58735"/>
        <dbReference type="ChEBI" id="CHEBI:61527"/>
        <dbReference type="EC" id="5.3.1.8"/>
    </reaction>
</comment>
<evidence type="ECO:0000256" key="5">
    <source>
        <dbReference type="ARBA" id="ARBA00022833"/>
    </source>
</evidence>
<dbReference type="GO" id="GO:0005975">
    <property type="term" value="P:carbohydrate metabolic process"/>
    <property type="evidence" value="ECO:0007669"/>
    <property type="project" value="InterPro"/>
</dbReference>
<dbReference type="eggNOG" id="COG1482">
    <property type="taxonomic scope" value="Bacteria"/>
</dbReference>
<feature type="binding site" evidence="8">
    <location>
        <position position="130"/>
    </location>
    <ligand>
        <name>Zn(2+)</name>
        <dbReference type="ChEBI" id="CHEBI:29105"/>
    </ligand>
</feature>
<dbReference type="EMBL" id="CP003697">
    <property type="protein sequence ID" value="AGF71750.1"/>
    <property type="molecule type" value="Genomic_DNA"/>
</dbReference>
<sequence length="388" mass="41735">MDQLTGMLRTYPWGSRTLIPELRGLPAPSDRPEAELWFGAHPASPSTIDGRPLTELIAADPEAALGRRVRENFGDGLPFLLKLLAAAEPLSLQAHPSAEQAAEGFARENESGIAMEAPNRNYKDPSHKPELIVALTDFTAMAGFRPLERTRELFDALSCPQLDRYLAFLEHDPEQEEANLRGLFTTWITIPSLARTELIEGVVTAARPLLDRGDWISEVLGNVLYLHEQYPGDVGVLGALLLNHLHLSPGEAIYLDAGHLHAYISGLGVEIMANSDNVLRGGLTSKYVDVPELVKVLDFHSLADPVVRANDGRYPVPAEEFSLTCHMLGGAGESSVTVDHDGPVIALCTAGELTLGGLALVPGDAAWIPASDPAVTATGQGQLFIARA</sequence>
<dbReference type="SUPFAM" id="SSF51182">
    <property type="entry name" value="RmlC-like cupins"/>
    <property type="match status" value="1"/>
</dbReference>
<evidence type="ECO:0000256" key="4">
    <source>
        <dbReference type="ARBA" id="ARBA00022723"/>
    </source>
</evidence>
<gene>
    <name evidence="10" type="ORF">A605_03695</name>
</gene>
<name>M1NW73_9CORY</name>
<dbReference type="Gene3D" id="2.60.120.10">
    <property type="entry name" value="Jelly Rolls"/>
    <property type="match status" value="2"/>
</dbReference>
<dbReference type="HOGENOM" id="CLU_026967_1_1_11"/>
<keyword evidence="11" id="KW-1185">Reference proteome</keyword>
<evidence type="ECO:0000256" key="3">
    <source>
        <dbReference type="ARBA" id="ARBA00011956"/>
    </source>
</evidence>
<dbReference type="OrthoDB" id="9792649at2"/>
<feature type="active site" evidence="7">
    <location>
        <position position="280"/>
    </location>
</feature>
<dbReference type="PANTHER" id="PTHR10309">
    <property type="entry name" value="MANNOSE-6-PHOSPHATE ISOMERASE"/>
    <property type="match status" value="1"/>
</dbReference>
<dbReference type="Gene3D" id="1.10.441.10">
    <property type="entry name" value="Phosphomannose Isomerase, domain 2"/>
    <property type="match status" value="1"/>
</dbReference>
<evidence type="ECO:0000313" key="11">
    <source>
        <dbReference type="Proteomes" id="UP000011723"/>
    </source>
</evidence>
<protein>
    <recommendedName>
        <fullName evidence="3">mannose-6-phosphate isomerase</fullName>
        <ecNumber evidence="3">5.3.1.8</ecNumber>
    </recommendedName>
</protein>
<dbReference type="PATRIC" id="fig|1121362.3.peg.743"/>
<dbReference type="InterPro" id="IPR046457">
    <property type="entry name" value="PMI_typeI_cat"/>
</dbReference>
<dbReference type="Pfam" id="PF20511">
    <property type="entry name" value="PMI_typeI_cat"/>
    <property type="match status" value="1"/>
</dbReference>
<dbReference type="InterPro" id="IPR011051">
    <property type="entry name" value="RmlC_Cupin_sf"/>
</dbReference>
<dbReference type="GO" id="GO:0009298">
    <property type="term" value="P:GDP-mannose biosynthetic process"/>
    <property type="evidence" value="ECO:0007669"/>
    <property type="project" value="InterPro"/>
</dbReference>
<evidence type="ECO:0000256" key="6">
    <source>
        <dbReference type="ARBA" id="ARBA00023235"/>
    </source>
</evidence>
<evidence type="ECO:0000256" key="8">
    <source>
        <dbReference type="PIRSR" id="PIRSR001480-2"/>
    </source>
</evidence>